<accession>A0A0L0DMF5</accession>
<feature type="domain" description="WW" evidence="3">
    <location>
        <begin position="491"/>
        <end position="524"/>
    </location>
</feature>
<gene>
    <name evidence="4" type="ORF">AMSG_01210</name>
</gene>
<dbReference type="Gene3D" id="2.30.30.140">
    <property type="match status" value="1"/>
</dbReference>
<dbReference type="SUPFAM" id="SSF48452">
    <property type="entry name" value="TPR-like"/>
    <property type="match status" value="1"/>
</dbReference>
<reference evidence="4 5" key="1">
    <citation type="submission" date="2010-05" db="EMBL/GenBank/DDBJ databases">
        <title>The Genome Sequence of Thecamonas trahens ATCC 50062.</title>
        <authorList>
            <consortium name="The Broad Institute Genome Sequencing Platform"/>
            <person name="Russ C."/>
            <person name="Cuomo C."/>
            <person name="Shea T."/>
            <person name="Young S.K."/>
            <person name="Zeng Q."/>
            <person name="Koehrsen M."/>
            <person name="Haas B."/>
            <person name="Borodovsky M."/>
            <person name="Guigo R."/>
            <person name="Alvarado L."/>
            <person name="Berlin A."/>
            <person name="Bochicchio J."/>
            <person name="Borenstein D."/>
            <person name="Chapman S."/>
            <person name="Chen Z."/>
            <person name="Freedman E."/>
            <person name="Gellesch M."/>
            <person name="Goldberg J."/>
            <person name="Griggs A."/>
            <person name="Gujja S."/>
            <person name="Heilman E."/>
            <person name="Heiman D."/>
            <person name="Hepburn T."/>
            <person name="Howarth C."/>
            <person name="Jen D."/>
            <person name="Larson L."/>
            <person name="Mehta T."/>
            <person name="Park D."/>
            <person name="Pearson M."/>
            <person name="Roberts A."/>
            <person name="Saif S."/>
            <person name="Shenoy N."/>
            <person name="Sisk P."/>
            <person name="Stolte C."/>
            <person name="Sykes S."/>
            <person name="Thomson T."/>
            <person name="Walk T."/>
            <person name="White J."/>
            <person name="Yandava C."/>
            <person name="Burger G."/>
            <person name="Gray M.W."/>
            <person name="Holland P.W.H."/>
            <person name="King N."/>
            <person name="Lang F.B.F."/>
            <person name="Roger A.J."/>
            <person name="Ruiz-Trillo I."/>
            <person name="Lander E."/>
            <person name="Nusbaum C."/>
        </authorList>
    </citation>
    <scope>NUCLEOTIDE SEQUENCE [LARGE SCALE GENOMIC DNA]</scope>
    <source>
        <strain evidence="4 5">ATCC 50062</strain>
    </source>
</reference>
<dbReference type="GeneID" id="25560968"/>
<dbReference type="SMART" id="SM00333">
    <property type="entry name" value="TUDOR"/>
    <property type="match status" value="1"/>
</dbReference>
<evidence type="ECO:0000256" key="2">
    <source>
        <dbReference type="SAM" id="MobiDB-lite"/>
    </source>
</evidence>
<dbReference type="STRING" id="461836.A0A0L0DMF5"/>
<dbReference type="SMART" id="SM00028">
    <property type="entry name" value="TPR"/>
    <property type="match status" value="2"/>
</dbReference>
<feature type="compositionally biased region" description="Pro residues" evidence="2">
    <location>
        <begin position="256"/>
        <end position="297"/>
    </location>
</feature>
<dbReference type="Gene3D" id="2.20.70.10">
    <property type="match status" value="1"/>
</dbReference>
<feature type="compositionally biased region" description="Basic residues" evidence="2">
    <location>
        <begin position="713"/>
        <end position="728"/>
    </location>
</feature>
<keyword evidence="5" id="KW-1185">Reference proteome</keyword>
<feature type="region of interest" description="Disordered" evidence="2">
    <location>
        <begin position="250"/>
        <end position="317"/>
    </location>
</feature>
<dbReference type="Proteomes" id="UP000054408">
    <property type="component" value="Unassembled WGS sequence"/>
</dbReference>
<proteinExistence type="predicted"/>
<feature type="region of interest" description="Disordered" evidence="2">
    <location>
        <begin position="658"/>
        <end position="743"/>
    </location>
</feature>
<dbReference type="RefSeq" id="XP_013761818.1">
    <property type="nucleotide sequence ID" value="XM_013906364.1"/>
</dbReference>
<name>A0A0L0DMF5_THETB</name>
<dbReference type="AlphaFoldDB" id="A0A0L0DMF5"/>
<dbReference type="PROSITE" id="PS50020">
    <property type="entry name" value="WW_DOMAIN_2"/>
    <property type="match status" value="1"/>
</dbReference>
<dbReference type="InterPro" id="IPR002999">
    <property type="entry name" value="Tudor"/>
</dbReference>
<evidence type="ECO:0000256" key="1">
    <source>
        <dbReference type="PROSITE-ProRule" id="PRU00339"/>
    </source>
</evidence>
<dbReference type="InterPro" id="IPR011990">
    <property type="entry name" value="TPR-like_helical_dom_sf"/>
</dbReference>
<dbReference type="SUPFAM" id="SSF51045">
    <property type="entry name" value="WW domain"/>
    <property type="match status" value="1"/>
</dbReference>
<dbReference type="InterPro" id="IPR036020">
    <property type="entry name" value="WW_dom_sf"/>
</dbReference>
<feature type="compositionally biased region" description="Pro residues" evidence="2">
    <location>
        <begin position="692"/>
        <end position="704"/>
    </location>
</feature>
<protein>
    <recommendedName>
        <fullName evidence="3">WW domain-containing protein</fullName>
    </recommendedName>
</protein>
<dbReference type="SMART" id="SM00456">
    <property type="entry name" value="WW"/>
    <property type="match status" value="1"/>
</dbReference>
<dbReference type="InterPro" id="IPR019734">
    <property type="entry name" value="TPR_rpt"/>
</dbReference>
<evidence type="ECO:0000259" key="3">
    <source>
        <dbReference type="PROSITE" id="PS50020"/>
    </source>
</evidence>
<dbReference type="Gene3D" id="1.25.40.10">
    <property type="entry name" value="Tetratricopeptide repeat domain"/>
    <property type="match status" value="1"/>
</dbReference>
<organism evidence="4 5">
    <name type="scientific">Thecamonas trahens ATCC 50062</name>
    <dbReference type="NCBI Taxonomy" id="461836"/>
    <lineage>
        <taxon>Eukaryota</taxon>
        <taxon>Apusozoa</taxon>
        <taxon>Apusomonadida</taxon>
        <taxon>Apusomonadidae</taxon>
        <taxon>Thecamonas</taxon>
    </lineage>
</organism>
<sequence length="743" mass="79392">MVLKIELMTKARMIGVPRQCGMVSLSLANALSLPHHHELVLDSGAVVTVAMEISLAPRVSIRLNNLNFIRNTDEPVPIKCVAVMSWFGGVLAGTEHGSASLTSSATAAAEHPSWNFPVRLDAVLTRADLVHRGLTITIRRKGRLSSTVEGVAFIPFSLAYADTGYARTDDSLASPPASADIKVEVRMSSSGQSQVVGTLVGQLVLDPLPGLFSTARGPEPSHVPGVQMDVPLQAPGYVPLSSMPLLQFEDSEQPGAAPPASAPPASAPPASAPPASAPPASAPPPGGPPLGPPPNYLPPYDLLPEPGASTVPAAADARPAPQPTFVVGGPAGVPTAAAPADSTYALAQGLYNAAEIDLAAERYADAMGALETVMELAVTDSTIPREFVHRARILAARVYLARSSYSLAHRELDAVLSEREEYVDALVIRGQVAEAQKRFDDAMVDYVAAVSIEPHNTDAVVGLERVMAQARHGGTTSMPSPPTLGSAESLDKLPPFWEEMRADDGRQYYVDHTTGEKHWRLPPEYEQRAACTQAPLPPFWEEKRDPMASPEALRAQLAEHEAQRAELAAAVAADPTDDEMQALVSEMDELMYDKFDPLLATVARRFGPGETVSALYPTDGKWYTAVVEDFADGLYLVHYPGYGSEKVRLPPESLRTVGESQAAAMAEAAGTKSSRKRKKRSESTAATASPFVVPPELEPLPTDPPAVRERKAARVRSLRRKHEKKLPRLARNSRLGAVLAHRG</sequence>
<dbReference type="CDD" id="cd00201">
    <property type="entry name" value="WW"/>
    <property type="match status" value="1"/>
</dbReference>
<dbReference type="InterPro" id="IPR001202">
    <property type="entry name" value="WW_dom"/>
</dbReference>
<dbReference type="SUPFAM" id="SSF63748">
    <property type="entry name" value="Tudor/PWWP/MBT"/>
    <property type="match status" value="1"/>
</dbReference>
<keyword evidence="1" id="KW-0802">TPR repeat</keyword>
<feature type="repeat" description="TPR" evidence="1">
    <location>
        <begin position="423"/>
        <end position="456"/>
    </location>
</feature>
<dbReference type="EMBL" id="GL349437">
    <property type="protein sequence ID" value="KNC53497.1"/>
    <property type="molecule type" value="Genomic_DNA"/>
</dbReference>
<evidence type="ECO:0000313" key="4">
    <source>
        <dbReference type="EMBL" id="KNC53497.1"/>
    </source>
</evidence>
<evidence type="ECO:0000313" key="5">
    <source>
        <dbReference type="Proteomes" id="UP000054408"/>
    </source>
</evidence>
<dbReference type="PROSITE" id="PS50005">
    <property type="entry name" value="TPR"/>
    <property type="match status" value="1"/>
</dbReference>